<evidence type="ECO:0000313" key="1">
    <source>
        <dbReference type="EMBL" id="SPC14877.1"/>
    </source>
</evidence>
<dbReference type="EMBL" id="OGUS01000124">
    <property type="protein sequence ID" value="SPC14877.1"/>
    <property type="molecule type" value="Genomic_DNA"/>
</dbReference>
<protein>
    <submittedName>
        <fullName evidence="1">Uncharacterized protein</fullName>
    </submittedName>
</protein>
<name>A0A375G810_9BURK</name>
<gene>
    <name evidence="1" type="ORF">CO2235_230080</name>
</gene>
<sequence>MRAPAMRAARVVIGCRASVQKLRVRGSGWRAATRARTRAARLRASVRAMHRDAIGNVFVTTRERTSLSNACRQVFLHFFLNIIVQTNYDSP</sequence>
<organism evidence="1">
    <name type="scientific">Cupriavidus oxalaticus</name>
    <dbReference type="NCBI Taxonomy" id="96344"/>
    <lineage>
        <taxon>Bacteria</taxon>
        <taxon>Pseudomonadati</taxon>
        <taxon>Pseudomonadota</taxon>
        <taxon>Betaproteobacteria</taxon>
        <taxon>Burkholderiales</taxon>
        <taxon>Burkholderiaceae</taxon>
        <taxon>Cupriavidus</taxon>
    </lineage>
</organism>
<reference evidence="1" key="1">
    <citation type="submission" date="2018-01" db="EMBL/GenBank/DDBJ databases">
        <authorList>
            <person name="Clerissi C."/>
        </authorList>
    </citation>
    <scope>NUCLEOTIDE SEQUENCE</scope>
    <source>
        <strain evidence="1">Cupriavidus oxalaticus LMG 2235</strain>
    </source>
</reference>
<dbReference type="Proteomes" id="UP000256862">
    <property type="component" value="Chromosome CO2235"/>
</dbReference>
<comment type="caution">
    <text evidence="1">The sequence shown here is derived from an EMBL/GenBank/DDBJ whole genome shotgun (WGS) entry which is preliminary data.</text>
</comment>
<dbReference type="AlphaFoldDB" id="A0A375G810"/>
<accession>A0A375G810</accession>
<proteinExistence type="predicted"/>